<keyword evidence="5" id="KW-0132">Cell division</keyword>
<evidence type="ECO:0000313" key="13">
    <source>
        <dbReference type="EMBL" id="KAJ1520106.1"/>
    </source>
</evidence>
<dbReference type="Gene3D" id="1.20.5.190">
    <property type="match status" value="3"/>
</dbReference>
<feature type="domain" description="Calponin-homology (CH)" evidence="12">
    <location>
        <begin position="217"/>
        <end position="348"/>
    </location>
</feature>
<dbReference type="GO" id="GO:0051301">
    <property type="term" value="P:cell division"/>
    <property type="evidence" value="ECO:0007669"/>
    <property type="project" value="UniProtKB-KW"/>
</dbReference>
<evidence type="ECO:0000256" key="11">
    <source>
        <dbReference type="ARBA" id="ARBA00023306"/>
    </source>
</evidence>
<accession>A0AAV7X3A7</accession>
<dbReference type="Proteomes" id="UP001075354">
    <property type="component" value="Chromosome 15"/>
</dbReference>
<gene>
    <name evidence="13" type="ORF">ONE63_004327</name>
</gene>
<dbReference type="GO" id="GO:0005516">
    <property type="term" value="F:calmodulin binding"/>
    <property type="evidence" value="ECO:0007669"/>
    <property type="project" value="UniProtKB-KW"/>
</dbReference>
<evidence type="ECO:0000256" key="1">
    <source>
        <dbReference type="ARBA" id="ARBA00004123"/>
    </source>
</evidence>
<keyword evidence="7" id="KW-0498">Mitosis</keyword>
<dbReference type="Gene3D" id="1.10.418.10">
    <property type="entry name" value="Calponin-like domain"/>
    <property type="match status" value="1"/>
</dbReference>
<dbReference type="PANTHER" id="PTHR22706">
    <property type="entry name" value="ASSEMBLY FACTOR FOR SPINDLE MICROTUBULES"/>
    <property type="match status" value="1"/>
</dbReference>
<dbReference type="InterPro" id="IPR036872">
    <property type="entry name" value="CH_dom_sf"/>
</dbReference>
<dbReference type="GO" id="GO:0051295">
    <property type="term" value="P:establishment of meiotic spindle localization"/>
    <property type="evidence" value="ECO:0007669"/>
    <property type="project" value="TreeGrafter"/>
</dbReference>
<keyword evidence="14" id="KW-1185">Reference proteome</keyword>
<keyword evidence="4" id="KW-0597">Phosphoprotein</keyword>
<comment type="subcellular location">
    <subcellularLocation>
        <location evidence="2">Cytoplasm</location>
    </subcellularLocation>
    <subcellularLocation>
        <location evidence="1">Nucleus</location>
    </subcellularLocation>
</comment>
<reference evidence="13" key="1">
    <citation type="submission" date="2022-12" db="EMBL/GenBank/DDBJ databases">
        <title>Chromosome-level genome assembly of the bean flower thrips Megalurothrips usitatus.</title>
        <authorList>
            <person name="Ma L."/>
            <person name="Liu Q."/>
            <person name="Li H."/>
            <person name="Cai W."/>
        </authorList>
    </citation>
    <scope>NUCLEOTIDE SEQUENCE</scope>
    <source>
        <strain evidence="13">Cailab_2022a</strain>
    </source>
</reference>
<evidence type="ECO:0000256" key="9">
    <source>
        <dbReference type="ARBA" id="ARBA00023054"/>
    </source>
</evidence>
<keyword evidence="3" id="KW-0963">Cytoplasm</keyword>
<evidence type="ECO:0000259" key="12">
    <source>
        <dbReference type="PROSITE" id="PS50021"/>
    </source>
</evidence>
<keyword evidence="8" id="KW-0112">Calmodulin-binding</keyword>
<sequence>MIKWLNALLSPPAELEANVDVPAIDVGDLWQRTCRQKTVSLAPSREEASSEQYDKQHRLNTLRKAAAALIRSRDVASVLQKISVRVDQKLLAIREDRDLHVDVGLQQGVLELLLCYNPLWLRIGLEAVYGRTVPLKSNCDYVGLTTFLVHNLLSDAHIVATYSHPTVPHLKLPGYQTELKKFTLKKFLFLVFFLDVAKRRAIIGHDPCLFVRSAKYKESREIVVAFARDLLAGVGDINRYLAALDCRLAHKQTYLDEFEYAVKSLLDLRDGIRLVRVMEIILEDGQLHKGLRVPAISRLQKVHNVDIAMNALAAAGFVVCGGIVSKDIVEGHREKTLSFLWQIIYKFQAPRFTSAALVVQRWWRRVCLPREIDRRIRARKRARREAAVTVMQAAWRGLQGRRRAAALREERACLEEARRRAAVVLQKHWRRHAAQKNLRRAVGAATAICRWYRGAVETRRARADFLRRRAAAVLLQAHCRGLLTRLRFAELRRTAAALRILTWYRRLRAARRMLAVVDMARQWVEERRQRREAAALTLQRRWRAHRAMALRRAEFLELKAAALTVQRRWRALKAMRVQRDEFLARRAAASTIQRRDRARFLRLRAAAVAVQRRVRARAMLRDLRDAQVRDCREAAATVLQRRWRAVQAMKAARQDFLRRRAAAVVLQGWFRGLRDARRERADFQGLRAAAVCVQRHFRARKQMQLDRGRFLTAREAAVALQRRWRARLAMRARRAAFVALRDAVRVIQGRYRALTAMRRQRRRFLALREAVVVVQRRWRAQLAMRAQRASFVKLRDAAIVVQVRYRALVVMRRDQGKYKEIHSAVFTIQRCWRAQRAMKHERQYFLALQQSVVYVQRRWRAAKVGQWQLHAFKEMRMSAIRIQAWWRATSIAKKEHERYQLLLASVKSIQVHWRMRKLMMKERSKFLHERTAVVVIQVLILAAVRPR</sequence>
<evidence type="ECO:0000256" key="7">
    <source>
        <dbReference type="ARBA" id="ARBA00022776"/>
    </source>
</evidence>
<dbReference type="PANTHER" id="PTHR22706:SF1">
    <property type="entry name" value="ASSEMBLY FACTOR FOR SPINDLE MICROTUBULES"/>
    <property type="match status" value="1"/>
</dbReference>
<keyword evidence="11" id="KW-0131">Cell cycle</keyword>
<dbReference type="GO" id="GO:0000922">
    <property type="term" value="C:spindle pole"/>
    <property type="evidence" value="ECO:0007669"/>
    <property type="project" value="TreeGrafter"/>
</dbReference>
<dbReference type="CDD" id="cd21223">
    <property type="entry name" value="CH_ASPM_rpt1"/>
    <property type="match status" value="1"/>
</dbReference>
<dbReference type="GO" id="GO:0005737">
    <property type="term" value="C:cytoplasm"/>
    <property type="evidence" value="ECO:0007669"/>
    <property type="project" value="UniProtKB-SubCell"/>
</dbReference>
<keyword evidence="9" id="KW-0175">Coiled coil</keyword>
<protein>
    <recommendedName>
        <fullName evidence="12">Calponin-homology (CH) domain-containing protein</fullName>
    </recommendedName>
</protein>
<name>A0AAV7X3A7_9NEOP</name>
<evidence type="ECO:0000313" key="14">
    <source>
        <dbReference type="Proteomes" id="UP001075354"/>
    </source>
</evidence>
<evidence type="ECO:0000256" key="5">
    <source>
        <dbReference type="ARBA" id="ARBA00022618"/>
    </source>
</evidence>
<dbReference type="SMART" id="SM00015">
    <property type="entry name" value="IQ"/>
    <property type="match status" value="12"/>
</dbReference>
<dbReference type="Pfam" id="PF00612">
    <property type="entry name" value="IQ"/>
    <property type="match status" value="6"/>
</dbReference>
<keyword evidence="6" id="KW-0677">Repeat</keyword>
<dbReference type="GO" id="GO:0005634">
    <property type="term" value="C:nucleus"/>
    <property type="evidence" value="ECO:0007669"/>
    <property type="project" value="UniProtKB-SubCell"/>
</dbReference>
<evidence type="ECO:0000256" key="6">
    <source>
        <dbReference type="ARBA" id="ARBA00022737"/>
    </source>
</evidence>
<evidence type="ECO:0000256" key="4">
    <source>
        <dbReference type="ARBA" id="ARBA00022553"/>
    </source>
</evidence>
<dbReference type="InterPro" id="IPR000048">
    <property type="entry name" value="IQ_motif_EF-hand-BS"/>
</dbReference>
<dbReference type="AlphaFoldDB" id="A0AAV7X3A7"/>
<dbReference type="FunFam" id="1.10.418.10:FF:000051">
    <property type="entry name" value="Abnormal spindle-like microcephaly-associated protein homolog"/>
    <property type="match status" value="1"/>
</dbReference>
<proteinExistence type="predicted"/>
<evidence type="ECO:0000256" key="10">
    <source>
        <dbReference type="ARBA" id="ARBA00023242"/>
    </source>
</evidence>
<dbReference type="SUPFAM" id="SSF47576">
    <property type="entry name" value="Calponin-homology domain, CH-domain"/>
    <property type="match status" value="1"/>
</dbReference>
<evidence type="ECO:0000256" key="2">
    <source>
        <dbReference type="ARBA" id="ARBA00004496"/>
    </source>
</evidence>
<dbReference type="InterPro" id="IPR051185">
    <property type="entry name" value="ASPM"/>
</dbReference>
<comment type="caution">
    <text evidence="13">The sequence shown here is derived from an EMBL/GenBank/DDBJ whole genome shotgun (WGS) entry which is preliminary data.</text>
</comment>
<evidence type="ECO:0000256" key="3">
    <source>
        <dbReference type="ARBA" id="ARBA00022490"/>
    </source>
</evidence>
<dbReference type="PROSITE" id="PS50096">
    <property type="entry name" value="IQ"/>
    <property type="match status" value="3"/>
</dbReference>
<dbReference type="PROSITE" id="PS50021">
    <property type="entry name" value="CH"/>
    <property type="match status" value="1"/>
</dbReference>
<dbReference type="EMBL" id="JAPTSV010000015">
    <property type="protein sequence ID" value="KAJ1520106.1"/>
    <property type="molecule type" value="Genomic_DNA"/>
</dbReference>
<keyword evidence="10" id="KW-0539">Nucleus</keyword>
<dbReference type="InterPro" id="IPR001715">
    <property type="entry name" value="CH_dom"/>
</dbReference>
<dbReference type="GO" id="GO:0007051">
    <property type="term" value="P:spindle organization"/>
    <property type="evidence" value="ECO:0007669"/>
    <property type="project" value="TreeGrafter"/>
</dbReference>
<dbReference type="GO" id="GO:0000278">
    <property type="term" value="P:mitotic cell cycle"/>
    <property type="evidence" value="ECO:0007669"/>
    <property type="project" value="TreeGrafter"/>
</dbReference>
<organism evidence="13 14">
    <name type="scientific">Megalurothrips usitatus</name>
    <name type="common">bean blossom thrips</name>
    <dbReference type="NCBI Taxonomy" id="439358"/>
    <lineage>
        <taxon>Eukaryota</taxon>
        <taxon>Metazoa</taxon>
        <taxon>Ecdysozoa</taxon>
        <taxon>Arthropoda</taxon>
        <taxon>Hexapoda</taxon>
        <taxon>Insecta</taxon>
        <taxon>Pterygota</taxon>
        <taxon>Neoptera</taxon>
        <taxon>Paraneoptera</taxon>
        <taxon>Thysanoptera</taxon>
        <taxon>Terebrantia</taxon>
        <taxon>Thripoidea</taxon>
        <taxon>Thripidae</taxon>
        <taxon>Megalurothrips</taxon>
    </lineage>
</organism>
<evidence type="ECO:0000256" key="8">
    <source>
        <dbReference type="ARBA" id="ARBA00022860"/>
    </source>
</evidence>